<name>A0ABR2W8Z8_9FUNG</name>
<dbReference type="PANTHER" id="PTHR23137">
    <property type="entry name" value="VESICLE TRANSPORT PROTEIN-RELATED"/>
    <property type="match status" value="1"/>
</dbReference>
<keyword evidence="4 8" id="KW-0653">Protein transport</keyword>
<keyword evidence="10" id="KW-1185">Reference proteome</keyword>
<evidence type="ECO:0000256" key="7">
    <source>
        <dbReference type="ARBA" id="ARBA00025800"/>
    </source>
</evidence>
<comment type="similarity">
    <text evidence="7 8">Belongs to the SFT2 family.</text>
</comment>
<keyword evidence="2 8" id="KW-0813">Transport</keyword>
<feature type="transmembrane region" description="Helical" evidence="8">
    <location>
        <begin position="78"/>
        <end position="103"/>
    </location>
</feature>
<evidence type="ECO:0000256" key="2">
    <source>
        <dbReference type="ARBA" id="ARBA00022448"/>
    </source>
</evidence>
<evidence type="ECO:0000256" key="8">
    <source>
        <dbReference type="RuleBase" id="RU363111"/>
    </source>
</evidence>
<accession>A0ABR2W8Z8</accession>
<evidence type="ECO:0000256" key="4">
    <source>
        <dbReference type="ARBA" id="ARBA00022927"/>
    </source>
</evidence>
<feature type="transmembrane region" description="Helical" evidence="8">
    <location>
        <begin position="143"/>
        <end position="160"/>
    </location>
</feature>
<comment type="function">
    <text evidence="8">Nonessential protein required for the fusion of transport vesicles derived from the endocytic pathway with the Golgi complex.</text>
</comment>
<dbReference type="PANTHER" id="PTHR23137:SF36">
    <property type="entry name" value="VESICLE TRANSPORT PROTEIN SFT2C"/>
    <property type="match status" value="1"/>
</dbReference>
<protein>
    <recommendedName>
        <fullName evidence="8">Protein transport protein SFT2</fullName>
    </recommendedName>
</protein>
<evidence type="ECO:0000256" key="3">
    <source>
        <dbReference type="ARBA" id="ARBA00022692"/>
    </source>
</evidence>
<gene>
    <name evidence="9" type="primary">SFT2_1</name>
    <name evidence="9" type="ORF">K7432_001734</name>
</gene>
<dbReference type="InterPro" id="IPR007305">
    <property type="entry name" value="Vesicle_transpt_Got1/SFT2"/>
</dbReference>
<feature type="transmembrane region" description="Helical" evidence="8">
    <location>
        <begin position="166"/>
        <end position="185"/>
    </location>
</feature>
<dbReference type="EMBL" id="JASJQH010006917">
    <property type="protein sequence ID" value="KAK9727567.1"/>
    <property type="molecule type" value="Genomic_DNA"/>
</dbReference>
<sequence>MTSSNRPFAESFRFLNVDSTGFPTGATQDQSETSTWSRFTNSTGSLFSNMRNTAQGYLPLNQAQQEPSWFALNYWQRWVGFFICVAVGFLCFTVAFFTIPIIVIRPQKFALAFTMGSLLLMASFALLKGPTSHFRHIFSKERLPFTITYGSSMILTLYFSVVAHQYIGTIIFCVIQLIALVWYIVSYLPGGTSTLLSTTRAFSRSATTLLPM</sequence>
<keyword evidence="8" id="KW-0333">Golgi apparatus</keyword>
<comment type="subcellular location">
    <subcellularLocation>
        <location evidence="8">Golgi apparatus membrane</location>
        <topology evidence="8">Multi-pass membrane protein</topology>
    </subcellularLocation>
    <subcellularLocation>
        <location evidence="1">Membrane</location>
        <topology evidence="1">Multi-pass membrane protein</topology>
    </subcellularLocation>
</comment>
<keyword evidence="6 8" id="KW-0472">Membrane</keyword>
<proteinExistence type="inferred from homology"/>
<dbReference type="Proteomes" id="UP001479436">
    <property type="component" value="Unassembled WGS sequence"/>
</dbReference>
<keyword evidence="3 8" id="KW-0812">Transmembrane</keyword>
<dbReference type="InterPro" id="IPR011691">
    <property type="entry name" value="Vesicle_transpt_SFT2"/>
</dbReference>
<dbReference type="Pfam" id="PF04178">
    <property type="entry name" value="Got1"/>
    <property type="match status" value="1"/>
</dbReference>
<evidence type="ECO:0000313" key="9">
    <source>
        <dbReference type="EMBL" id="KAK9727567.1"/>
    </source>
</evidence>
<reference evidence="9 10" key="1">
    <citation type="submission" date="2023-04" db="EMBL/GenBank/DDBJ databases">
        <title>Genome of Basidiobolus ranarum AG-B5.</title>
        <authorList>
            <person name="Stajich J.E."/>
            <person name="Carter-House D."/>
            <person name="Gryganskyi A."/>
        </authorList>
    </citation>
    <scope>NUCLEOTIDE SEQUENCE [LARGE SCALE GENOMIC DNA]</scope>
    <source>
        <strain evidence="9 10">AG-B5</strain>
    </source>
</reference>
<evidence type="ECO:0000256" key="5">
    <source>
        <dbReference type="ARBA" id="ARBA00022989"/>
    </source>
</evidence>
<comment type="caution">
    <text evidence="9">The sequence shown here is derived from an EMBL/GenBank/DDBJ whole genome shotgun (WGS) entry which is preliminary data.</text>
</comment>
<keyword evidence="5 8" id="KW-1133">Transmembrane helix</keyword>
<evidence type="ECO:0000256" key="1">
    <source>
        <dbReference type="ARBA" id="ARBA00004141"/>
    </source>
</evidence>
<organism evidence="9 10">
    <name type="scientific">Basidiobolus ranarum</name>
    <dbReference type="NCBI Taxonomy" id="34480"/>
    <lineage>
        <taxon>Eukaryota</taxon>
        <taxon>Fungi</taxon>
        <taxon>Fungi incertae sedis</taxon>
        <taxon>Zoopagomycota</taxon>
        <taxon>Entomophthoromycotina</taxon>
        <taxon>Basidiobolomycetes</taxon>
        <taxon>Basidiobolales</taxon>
        <taxon>Basidiobolaceae</taxon>
        <taxon>Basidiobolus</taxon>
    </lineage>
</organism>
<evidence type="ECO:0000313" key="10">
    <source>
        <dbReference type="Proteomes" id="UP001479436"/>
    </source>
</evidence>
<feature type="transmembrane region" description="Helical" evidence="8">
    <location>
        <begin position="109"/>
        <end position="127"/>
    </location>
</feature>
<evidence type="ECO:0000256" key="6">
    <source>
        <dbReference type="ARBA" id="ARBA00023136"/>
    </source>
</evidence>